<name>A0ABT6F6D4_9BACT</name>
<comment type="caution">
    <text evidence="1">The sequence shown here is derived from an EMBL/GenBank/DDBJ whole genome shotgun (WGS) entry which is preliminary data.</text>
</comment>
<reference evidence="1 2" key="1">
    <citation type="submission" date="2023-03" db="EMBL/GenBank/DDBJ databases">
        <title>Paludisphaera mucosa sp. nov. a novel planctomycete from northern fen.</title>
        <authorList>
            <person name="Ivanova A."/>
        </authorList>
    </citation>
    <scope>NUCLEOTIDE SEQUENCE [LARGE SCALE GENOMIC DNA]</scope>
    <source>
        <strain evidence="1 2">Pla2</strain>
    </source>
</reference>
<dbReference type="Proteomes" id="UP001216907">
    <property type="component" value="Unassembled WGS sequence"/>
</dbReference>
<protein>
    <recommendedName>
        <fullName evidence="3">Caudovirus prohead protease</fullName>
    </recommendedName>
</protein>
<organism evidence="1 2">
    <name type="scientific">Paludisphaera mucosa</name>
    <dbReference type="NCBI Taxonomy" id="3030827"/>
    <lineage>
        <taxon>Bacteria</taxon>
        <taxon>Pseudomonadati</taxon>
        <taxon>Planctomycetota</taxon>
        <taxon>Planctomycetia</taxon>
        <taxon>Isosphaerales</taxon>
        <taxon>Isosphaeraceae</taxon>
        <taxon>Paludisphaera</taxon>
    </lineage>
</organism>
<dbReference type="EMBL" id="JARRAG010000001">
    <property type="protein sequence ID" value="MDG3003074.1"/>
    <property type="molecule type" value="Genomic_DNA"/>
</dbReference>
<evidence type="ECO:0008006" key="3">
    <source>
        <dbReference type="Google" id="ProtNLM"/>
    </source>
</evidence>
<sequence length="157" mass="17417">MHSWRAVVWAYGSPEFAARYDFSEPWNSPANLAAAQPVPVDLWCHNSQNSPACSTNYAAILDGDRCSLDSAGQGGPNKRRIVIVEVPDSTILWTEPRDVTLEEIARFPPPHDPGGLAAVFSDGSYRRLSIQEILAPEILDHWTRHLKAARAKKSPDR</sequence>
<keyword evidence="2" id="KW-1185">Reference proteome</keyword>
<proteinExistence type="predicted"/>
<accession>A0ABT6F6D4</accession>
<gene>
    <name evidence="1" type="ORF">PZE19_04785</name>
</gene>
<evidence type="ECO:0000313" key="1">
    <source>
        <dbReference type="EMBL" id="MDG3003074.1"/>
    </source>
</evidence>
<evidence type="ECO:0000313" key="2">
    <source>
        <dbReference type="Proteomes" id="UP001216907"/>
    </source>
</evidence>